<evidence type="ECO:0000256" key="6">
    <source>
        <dbReference type="ARBA" id="ARBA00022555"/>
    </source>
</evidence>
<dbReference type="PROSITE" id="PS50886">
    <property type="entry name" value="TRBD"/>
    <property type="match status" value="1"/>
</dbReference>
<evidence type="ECO:0000313" key="16">
    <source>
        <dbReference type="EMBL" id="XBX74967.1"/>
    </source>
</evidence>
<dbReference type="InterPro" id="IPR023457">
    <property type="entry name" value="Met-tRNA_synth_2"/>
</dbReference>
<name>A0AAU7VM84_9FIRM</name>
<dbReference type="Gene3D" id="1.10.730.10">
    <property type="entry name" value="Isoleucyl-tRNA Synthetase, Domain 1"/>
    <property type="match status" value="1"/>
</dbReference>
<feature type="binding site" evidence="14">
    <location>
        <position position="128"/>
    </location>
    <ligand>
        <name>Zn(2+)</name>
        <dbReference type="ChEBI" id="CHEBI:29105"/>
    </ligand>
</feature>
<dbReference type="InterPro" id="IPR001412">
    <property type="entry name" value="aa-tRNA-synth_I_CS"/>
</dbReference>
<evidence type="ECO:0000256" key="8">
    <source>
        <dbReference type="ARBA" id="ARBA00022741"/>
    </source>
</evidence>
<protein>
    <recommendedName>
        <fullName evidence="14">Methionine--tRNA ligase</fullName>
        <ecNumber evidence="14">6.1.1.10</ecNumber>
    </recommendedName>
    <alternativeName>
        <fullName evidence="14">Methionyl-tRNA synthetase</fullName>
        <shortName evidence="14">MetRS</shortName>
    </alternativeName>
</protein>
<feature type="domain" description="TRNA-binding" evidence="15">
    <location>
        <begin position="545"/>
        <end position="646"/>
    </location>
</feature>
<evidence type="ECO:0000256" key="1">
    <source>
        <dbReference type="ARBA" id="ARBA00003314"/>
    </source>
</evidence>
<evidence type="ECO:0000256" key="11">
    <source>
        <dbReference type="ARBA" id="ARBA00022917"/>
    </source>
</evidence>
<feature type="binding site" evidence="14">
    <location>
        <position position="131"/>
    </location>
    <ligand>
        <name>Zn(2+)</name>
        <dbReference type="ChEBI" id="CHEBI:29105"/>
    </ligand>
</feature>
<gene>
    <name evidence="14 16" type="primary">metG</name>
    <name evidence="16" type="ORF">PRVXT_000055</name>
</gene>
<dbReference type="AlphaFoldDB" id="A0AAU7VM84"/>
<organism evidence="16">
    <name type="scientific">Proteinivorax tanatarense</name>
    <dbReference type="NCBI Taxonomy" id="1260629"/>
    <lineage>
        <taxon>Bacteria</taxon>
        <taxon>Bacillati</taxon>
        <taxon>Bacillota</taxon>
        <taxon>Clostridia</taxon>
        <taxon>Eubacteriales</taxon>
        <taxon>Proteinivoracaceae</taxon>
        <taxon>Proteinivorax</taxon>
    </lineage>
</organism>
<keyword evidence="10 14" id="KW-0694">RNA-binding</keyword>
<dbReference type="NCBIfam" id="TIGR00399">
    <property type="entry name" value="metG_C_term"/>
    <property type="match status" value="1"/>
</dbReference>
<dbReference type="InterPro" id="IPR014729">
    <property type="entry name" value="Rossmann-like_a/b/a_fold"/>
</dbReference>
<evidence type="ECO:0000256" key="12">
    <source>
        <dbReference type="ARBA" id="ARBA00023146"/>
    </source>
</evidence>
<dbReference type="CDD" id="cd07957">
    <property type="entry name" value="Anticodon_Ia_Met"/>
    <property type="match status" value="1"/>
</dbReference>
<reference evidence="16" key="1">
    <citation type="journal article" date="2013" name="Extremophiles">
        <title>Proteinivorax tanatarense gen. nov., sp. nov., an anaerobic, haloalkaliphilic, proteolytic bacterium isolated from a decaying algal bloom, and proposal of Proteinivoraceae fam. nov.</title>
        <authorList>
            <person name="Kevbrin V."/>
            <person name="Boltyanskaya Y."/>
            <person name="Zhilina T."/>
            <person name="Kolganova T."/>
            <person name="Lavrentjeva E."/>
            <person name="Kuznetsov B."/>
        </authorList>
    </citation>
    <scope>NUCLEOTIDE SEQUENCE</scope>
    <source>
        <strain evidence="16">Z-910T</strain>
    </source>
</reference>
<dbReference type="SUPFAM" id="SSF50249">
    <property type="entry name" value="Nucleic acid-binding proteins"/>
    <property type="match status" value="1"/>
</dbReference>
<comment type="caution">
    <text evidence="14">Lacks conserved residue(s) required for the propagation of feature annotation.</text>
</comment>
<dbReference type="InterPro" id="IPR041872">
    <property type="entry name" value="Anticodon_Met"/>
</dbReference>
<dbReference type="NCBIfam" id="NF008900">
    <property type="entry name" value="PRK12267.1"/>
    <property type="match status" value="1"/>
</dbReference>
<comment type="function">
    <text evidence="1 14">Is required not only for elongation of protein synthesis but also for the initiation of all mRNA translation through initiator tRNA(fMet) aminoacylation.</text>
</comment>
<dbReference type="SUPFAM" id="SSF52374">
    <property type="entry name" value="Nucleotidylyl transferase"/>
    <property type="match status" value="1"/>
</dbReference>
<dbReference type="InterPro" id="IPR004495">
    <property type="entry name" value="Met-tRNA-synth_bsu_C"/>
</dbReference>
<dbReference type="Pfam" id="PF19303">
    <property type="entry name" value="Anticodon_3"/>
    <property type="match status" value="1"/>
</dbReference>
<dbReference type="GO" id="GO:0005737">
    <property type="term" value="C:cytoplasm"/>
    <property type="evidence" value="ECO:0007669"/>
    <property type="project" value="UniProtKB-SubCell"/>
</dbReference>
<dbReference type="InterPro" id="IPR009080">
    <property type="entry name" value="tRNAsynth_Ia_anticodon-bd"/>
</dbReference>
<evidence type="ECO:0000256" key="7">
    <source>
        <dbReference type="ARBA" id="ARBA00022598"/>
    </source>
</evidence>
<feature type="short sequence motif" description="'HIGH' region" evidence="14">
    <location>
        <begin position="13"/>
        <end position="23"/>
    </location>
</feature>
<keyword evidence="6 14" id="KW-0820">tRNA-binding</keyword>
<comment type="similarity">
    <text evidence="3 14">Belongs to the class-I aminoacyl-tRNA synthetase family. MetG type 2A subfamily.</text>
</comment>
<evidence type="ECO:0000256" key="4">
    <source>
        <dbReference type="ARBA" id="ARBA00011738"/>
    </source>
</evidence>
<dbReference type="HAMAP" id="MF_01228">
    <property type="entry name" value="Met_tRNA_synth_type2"/>
    <property type="match status" value="1"/>
</dbReference>
<comment type="cofactor">
    <cofactor evidence="14">
        <name>Zn(2+)</name>
        <dbReference type="ChEBI" id="CHEBI:29105"/>
    </cofactor>
    <text evidence="14">Binds 1 zinc ion per subunit.</text>
</comment>
<keyword evidence="14" id="KW-0479">Metal-binding</keyword>
<dbReference type="PANTHER" id="PTHR43326:SF1">
    <property type="entry name" value="METHIONINE--TRNA LIGASE, MITOCHONDRIAL"/>
    <property type="match status" value="1"/>
</dbReference>
<dbReference type="GO" id="GO:0000049">
    <property type="term" value="F:tRNA binding"/>
    <property type="evidence" value="ECO:0007669"/>
    <property type="project" value="UniProtKB-UniRule"/>
</dbReference>
<proteinExistence type="inferred from homology"/>
<dbReference type="GO" id="GO:0005524">
    <property type="term" value="F:ATP binding"/>
    <property type="evidence" value="ECO:0007669"/>
    <property type="project" value="UniProtKB-UniRule"/>
</dbReference>
<dbReference type="RefSeq" id="WP_350343714.1">
    <property type="nucleotide sequence ID" value="NZ_CP158367.1"/>
</dbReference>
<evidence type="ECO:0000259" key="15">
    <source>
        <dbReference type="PROSITE" id="PS50886"/>
    </source>
</evidence>
<keyword evidence="5 14" id="KW-0963">Cytoplasm</keyword>
<evidence type="ECO:0000256" key="14">
    <source>
        <dbReference type="HAMAP-Rule" id="MF_01228"/>
    </source>
</evidence>
<feature type="short sequence motif" description="'KMSKS' region" evidence="14">
    <location>
        <begin position="297"/>
        <end position="301"/>
    </location>
</feature>
<sequence>MSKKRYYITTPIYYPSDKLHVGHCLTTVIADVISRYKRFTGYDVRYLTGTDEHGQKIQERAEEQGKNPELFVAEIREWIKGLWELLDIQYDDFVATTESRHKEVVQEIFKKLYEKGDIYKDYYEGLYCTPCESFWTERQLAEGNCPDCGRPVKKVKEESYFFKLSKYAPQLIEHIEKNPDFIQPVSRKNEMLNNFLRPGLEDLCVSRTTFDWGVKVPFDDKHVVYVWLDALTNYISTIGFGKDEEKFNNWWPADVHLMAKDIVRFHSIYWPIFLMALDIPLPKKVVAHGYLLFDNDKMSKSKGNVVDPKVLVEKYGVDALRYYLLKEFSTTNDGNFSEIALAKRVNYDLANDLGNLVSRTVAMIEKYNQGVIPKAVKPKKEDEGLIVMAKELPEKIDYGVDSFNLSQVMADLWKLISKTNKYIDETTPWILAKEEKDKERLNTVLYNLAESIRVIAITLTPFLPNTAEKILNQLNIDKEEQTWGHKGWGALKDGTKVQKQPPMFPRIDLKEFSKTTEGTISKQGKNRKEKLNSTGKEVQQIDISQFAQVKLKVAEVIKAEKVKNADKLLKVKLGIGVETRQVVAGIAKHYTPQELIGKKVIFVANLKPAKLRGIVSEGMILAAEDGQGNLVLSSLDKNIESGAEVK</sequence>
<dbReference type="GO" id="GO:0006431">
    <property type="term" value="P:methionyl-tRNA aminoacylation"/>
    <property type="evidence" value="ECO:0007669"/>
    <property type="project" value="UniProtKB-UniRule"/>
</dbReference>
<comment type="subunit">
    <text evidence="4 14">Homodimer.</text>
</comment>
<evidence type="ECO:0000256" key="5">
    <source>
        <dbReference type="ARBA" id="ARBA00022490"/>
    </source>
</evidence>
<dbReference type="CDD" id="cd00814">
    <property type="entry name" value="MetRS_core"/>
    <property type="match status" value="1"/>
</dbReference>
<dbReference type="PROSITE" id="PS00178">
    <property type="entry name" value="AA_TRNA_LIGASE_I"/>
    <property type="match status" value="1"/>
</dbReference>
<dbReference type="InterPro" id="IPR002547">
    <property type="entry name" value="tRNA-bd_dom"/>
</dbReference>
<dbReference type="InterPro" id="IPR015413">
    <property type="entry name" value="Methionyl/Leucyl_tRNA_Synth"/>
</dbReference>
<dbReference type="GO" id="GO:0004825">
    <property type="term" value="F:methionine-tRNA ligase activity"/>
    <property type="evidence" value="ECO:0007669"/>
    <property type="project" value="UniProtKB-UniRule"/>
</dbReference>
<dbReference type="InterPro" id="IPR033911">
    <property type="entry name" value="MetRS_core"/>
</dbReference>
<comment type="subcellular location">
    <subcellularLocation>
        <location evidence="2 14">Cytoplasm</location>
    </subcellularLocation>
</comment>
<dbReference type="NCBIfam" id="TIGR00398">
    <property type="entry name" value="metG"/>
    <property type="match status" value="1"/>
</dbReference>
<keyword evidence="7 14" id="KW-0436">Ligase</keyword>
<dbReference type="InterPro" id="IPR012340">
    <property type="entry name" value="NA-bd_OB-fold"/>
</dbReference>
<dbReference type="PANTHER" id="PTHR43326">
    <property type="entry name" value="METHIONYL-TRNA SYNTHETASE"/>
    <property type="match status" value="1"/>
</dbReference>
<evidence type="ECO:0000256" key="10">
    <source>
        <dbReference type="ARBA" id="ARBA00022884"/>
    </source>
</evidence>
<keyword evidence="9 14" id="KW-0067">ATP-binding</keyword>
<comment type="catalytic activity">
    <reaction evidence="13 14">
        <text>tRNA(Met) + L-methionine + ATP = L-methionyl-tRNA(Met) + AMP + diphosphate</text>
        <dbReference type="Rhea" id="RHEA:13481"/>
        <dbReference type="Rhea" id="RHEA-COMP:9667"/>
        <dbReference type="Rhea" id="RHEA-COMP:9698"/>
        <dbReference type="ChEBI" id="CHEBI:30616"/>
        <dbReference type="ChEBI" id="CHEBI:33019"/>
        <dbReference type="ChEBI" id="CHEBI:57844"/>
        <dbReference type="ChEBI" id="CHEBI:78442"/>
        <dbReference type="ChEBI" id="CHEBI:78530"/>
        <dbReference type="ChEBI" id="CHEBI:456215"/>
        <dbReference type="EC" id="6.1.1.10"/>
    </reaction>
</comment>
<dbReference type="Gene3D" id="2.40.50.140">
    <property type="entry name" value="Nucleic acid-binding proteins"/>
    <property type="match status" value="1"/>
</dbReference>
<keyword evidence="11 14" id="KW-0648">Protein biosynthesis</keyword>
<dbReference type="SUPFAM" id="SSF47323">
    <property type="entry name" value="Anticodon-binding domain of a subclass of class I aminoacyl-tRNA synthetases"/>
    <property type="match status" value="1"/>
</dbReference>
<dbReference type="EMBL" id="CP158367">
    <property type="protein sequence ID" value="XBX74967.1"/>
    <property type="molecule type" value="Genomic_DNA"/>
</dbReference>
<dbReference type="GO" id="GO:0046872">
    <property type="term" value="F:metal ion binding"/>
    <property type="evidence" value="ECO:0007669"/>
    <property type="project" value="UniProtKB-KW"/>
</dbReference>
<reference evidence="16" key="2">
    <citation type="submission" date="2024-06" db="EMBL/GenBank/DDBJ databases">
        <authorList>
            <person name="Petrova K.O."/>
            <person name="Toshchakov S.V."/>
            <person name="Boltjanskaja Y.V."/>
            <person name="Kevbrin V."/>
        </authorList>
    </citation>
    <scope>NUCLEOTIDE SEQUENCE</scope>
    <source>
        <strain evidence="16">Z-910T</strain>
    </source>
</reference>
<accession>A0AAU7VM84</accession>
<keyword evidence="12 14" id="KW-0030">Aminoacyl-tRNA synthetase</keyword>
<keyword evidence="14" id="KW-0862">Zinc</keyword>
<dbReference type="FunFam" id="2.170.220.10:FF:000002">
    <property type="entry name" value="Methionine--tRNA ligase"/>
    <property type="match status" value="1"/>
</dbReference>
<feature type="binding site" evidence="14">
    <location>
        <position position="145"/>
    </location>
    <ligand>
        <name>Zn(2+)</name>
        <dbReference type="ChEBI" id="CHEBI:29105"/>
    </ligand>
</feature>
<dbReference type="InterPro" id="IPR014758">
    <property type="entry name" value="Met-tRNA_synth"/>
</dbReference>
<keyword evidence="8 14" id="KW-0547">Nucleotide-binding</keyword>
<dbReference type="CDD" id="cd02800">
    <property type="entry name" value="tRNA_bind_EcMetRS_like"/>
    <property type="match status" value="1"/>
</dbReference>
<dbReference type="PRINTS" id="PR01041">
    <property type="entry name" value="TRNASYNTHMET"/>
</dbReference>
<dbReference type="Pfam" id="PF01588">
    <property type="entry name" value="tRNA_bind"/>
    <property type="match status" value="1"/>
</dbReference>
<evidence type="ECO:0000256" key="3">
    <source>
        <dbReference type="ARBA" id="ARBA00006590"/>
    </source>
</evidence>
<dbReference type="Gene3D" id="2.170.220.10">
    <property type="match status" value="1"/>
</dbReference>
<dbReference type="FunFam" id="1.10.730.10:FF:000026">
    <property type="entry name" value="Methionine--tRNA ligase"/>
    <property type="match status" value="1"/>
</dbReference>
<dbReference type="FunFam" id="2.40.50.140:FF:000042">
    <property type="entry name" value="Methionine--tRNA ligase"/>
    <property type="match status" value="1"/>
</dbReference>
<dbReference type="EC" id="6.1.1.10" evidence="14"/>
<evidence type="ECO:0000256" key="13">
    <source>
        <dbReference type="ARBA" id="ARBA00047364"/>
    </source>
</evidence>
<dbReference type="Gene3D" id="3.40.50.620">
    <property type="entry name" value="HUPs"/>
    <property type="match status" value="1"/>
</dbReference>
<feature type="binding site" evidence="14">
    <location>
        <position position="148"/>
    </location>
    <ligand>
        <name>Zn(2+)</name>
        <dbReference type="ChEBI" id="CHEBI:29105"/>
    </ligand>
</feature>
<dbReference type="Pfam" id="PF09334">
    <property type="entry name" value="tRNA-synt_1g"/>
    <property type="match status" value="1"/>
</dbReference>
<evidence type="ECO:0000256" key="2">
    <source>
        <dbReference type="ARBA" id="ARBA00004496"/>
    </source>
</evidence>
<evidence type="ECO:0000256" key="9">
    <source>
        <dbReference type="ARBA" id="ARBA00022840"/>
    </source>
</evidence>